<reference evidence="2 3" key="1">
    <citation type="submission" date="2018-08" db="EMBL/GenBank/DDBJ databases">
        <title>A genome reference for cultivated species of the human gut microbiota.</title>
        <authorList>
            <person name="Zou Y."/>
            <person name="Xue W."/>
            <person name="Luo G."/>
        </authorList>
    </citation>
    <scope>NUCLEOTIDE SEQUENCE [LARGE SCALE GENOMIC DNA]</scope>
    <source>
        <strain evidence="2 3">AM18-6</strain>
    </source>
</reference>
<accession>A0A396BSM3</accession>
<dbReference type="EMBL" id="QRJE01000041">
    <property type="protein sequence ID" value="RHH06603.1"/>
    <property type="molecule type" value="Genomic_DNA"/>
</dbReference>
<sequence>MNCFFRVLCSCLSGHMFSERRVCDLHVTFELIGKWGVEIVPVTLLFILMFFSLLETQEVSFVFRLMSFF</sequence>
<evidence type="ECO:0000313" key="3">
    <source>
        <dbReference type="Proteomes" id="UP000266644"/>
    </source>
</evidence>
<name>A0A396BSM3_BACFG</name>
<feature type="transmembrane region" description="Helical" evidence="1">
    <location>
        <begin position="35"/>
        <end position="54"/>
    </location>
</feature>
<keyword evidence="1" id="KW-1133">Transmembrane helix</keyword>
<comment type="caution">
    <text evidence="2">The sequence shown here is derived from an EMBL/GenBank/DDBJ whole genome shotgun (WGS) entry which is preliminary data.</text>
</comment>
<evidence type="ECO:0000313" key="2">
    <source>
        <dbReference type="EMBL" id="RHH06603.1"/>
    </source>
</evidence>
<protein>
    <recommendedName>
        <fullName evidence="4">Transmembrane protein</fullName>
    </recommendedName>
</protein>
<keyword evidence="1" id="KW-0472">Membrane</keyword>
<evidence type="ECO:0000256" key="1">
    <source>
        <dbReference type="SAM" id="Phobius"/>
    </source>
</evidence>
<dbReference type="AlphaFoldDB" id="A0A396BSM3"/>
<evidence type="ECO:0008006" key="4">
    <source>
        <dbReference type="Google" id="ProtNLM"/>
    </source>
</evidence>
<organism evidence="2 3">
    <name type="scientific">Bacteroides fragilis</name>
    <dbReference type="NCBI Taxonomy" id="817"/>
    <lineage>
        <taxon>Bacteria</taxon>
        <taxon>Pseudomonadati</taxon>
        <taxon>Bacteroidota</taxon>
        <taxon>Bacteroidia</taxon>
        <taxon>Bacteroidales</taxon>
        <taxon>Bacteroidaceae</taxon>
        <taxon>Bacteroides</taxon>
    </lineage>
</organism>
<gene>
    <name evidence="2" type="ORF">DW228_20935</name>
</gene>
<keyword evidence="1" id="KW-0812">Transmembrane</keyword>
<proteinExistence type="predicted"/>
<dbReference type="Proteomes" id="UP000266644">
    <property type="component" value="Unassembled WGS sequence"/>
</dbReference>